<dbReference type="RefSeq" id="WP_184168765.1">
    <property type="nucleotide sequence ID" value="NZ_JACHLN010000003.1"/>
</dbReference>
<dbReference type="EMBL" id="JACHLN010000003">
    <property type="protein sequence ID" value="MBB4840288.1"/>
    <property type="molecule type" value="Genomic_DNA"/>
</dbReference>
<dbReference type="Proteomes" id="UP000575241">
    <property type="component" value="Unassembled WGS sequence"/>
</dbReference>
<protein>
    <submittedName>
        <fullName evidence="1">Uncharacterized protein</fullName>
    </submittedName>
</protein>
<organism evidence="1 2">
    <name type="scientific">Sphingomonas kyeonggiensis</name>
    <dbReference type="NCBI Taxonomy" id="1268553"/>
    <lineage>
        <taxon>Bacteria</taxon>
        <taxon>Pseudomonadati</taxon>
        <taxon>Pseudomonadota</taxon>
        <taxon>Alphaproteobacteria</taxon>
        <taxon>Sphingomonadales</taxon>
        <taxon>Sphingomonadaceae</taxon>
        <taxon>Sphingomonas</taxon>
    </lineage>
</organism>
<accession>A0A7W7NST4</accession>
<reference evidence="1 2" key="1">
    <citation type="submission" date="2020-08" db="EMBL/GenBank/DDBJ databases">
        <title>Functional genomics of gut bacteria from endangered species of beetles.</title>
        <authorList>
            <person name="Carlos-Shanley C."/>
        </authorList>
    </citation>
    <scope>NUCLEOTIDE SEQUENCE [LARGE SCALE GENOMIC DNA]</scope>
    <source>
        <strain evidence="1 2">S00224</strain>
    </source>
</reference>
<name>A0A7W7NST4_9SPHN</name>
<evidence type="ECO:0000313" key="1">
    <source>
        <dbReference type="EMBL" id="MBB4840288.1"/>
    </source>
</evidence>
<proteinExistence type="predicted"/>
<comment type="caution">
    <text evidence="1">The sequence shown here is derived from an EMBL/GenBank/DDBJ whole genome shotgun (WGS) entry which is preliminary data.</text>
</comment>
<gene>
    <name evidence="1" type="ORF">HNP52_003380</name>
</gene>
<dbReference type="AlphaFoldDB" id="A0A7W7NST4"/>
<sequence length="501" mass="54639">MVLADPKLEVSQFIDSAKNAMGTLDDEKGLAYAFASQAGLFVPELEYPNFWQVGCVFDTVLDYFLALKEAGELDLDSATLMEALVNKAVHGYQYGIVGLTAAWYDDWSWWGIAASKAFDPEYSGIFGDKLEFFQTAAIDLWGLVDDGDFTTIANRIPDAIWANSALQSNRVKFTREILSARGELHIGTRNSWALIERGAQDGGTPRQNADYATFTTQTVGDWAVPRFPGGCWQYDFSTLPFPVDDGPDASNPNPAYNTLGVFQVTLMSGLYLSFCCSLIAAANRKAAEGLSGGAWDRLQSVEAYRQKADEVAAFLASWLNLPGSDSLATEFAHGKLVHERTPTYAPFDAGGLPPVEGYFANAYWGGDQGLIMGALAQYAQLPGANVPDADSYPSELLQGVFYNMPAFSWGHPNMVGPYLDPQGNSPISRDSNDYGSGSGIFWRYVMRTCRADPSFGNPARQDPYIVSTATNSGTIDNDWGNNLFQPFNTVAAAIGAWYLLK</sequence>
<dbReference type="Gene3D" id="1.50.10.20">
    <property type="match status" value="1"/>
</dbReference>
<keyword evidence="2" id="KW-1185">Reference proteome</keyword>
<evidence type="ECO:0000313" key="2">
    <source>
        <dbReference type="Proteomes" id="UP000575241"/>
    </source>
</evidence>